<proteinExistence type="predicted"/>
<dbReference type="InterPro" id="IPR011008">
    <property type="entry name" value="Dimeric_a/b-barrel"/>
</dbReference>
<dbReference type="Pfam" id="PF03992">
    <property type="entry name" value="ABM"/>
    <property type="match status" value="1"/>
</dbReference>
<keyword evidence="2" id="KW-0503">Monooxygenase</keyword>
<gene>
    <name evidence="2" type="ORF">ABDJ85_08745</name>
</gene>
<dbReference type="GO" id="GO:0004497">
    <property type="term" value="F:monooxygenase activity"/>
    <property type="evidence" value="ECO:0007669"/>
    <property type="project" value="UniProtKB-KW"/>
</dbReference>
<sequence length="97" mass="10821">MVLEIADIRILPGQQAGFEAAIAKGVATVLPKAAGFIRAQVHHCVETPERYVLQIEWESIEAHNVGFRQGPLFIEWRGLIGGYFAQPPLVEHFDRVV</sequence>
<dbReference type="Gene3D" id="3.30.70.100">
    <property type="match status" value="1"/>
</dbReference>
<keyword evidence="2" id="KW-0560">Oxidoreductase</keyword>
<dbReference type="EMBL" id="JBDPZD010000002">
    <property type="protein sequence ID" value="MEO3691553.1"/>
    <property type="molecule type" value="Genomic_DNA"/>
</dbReference>
<keyword evidence="3" id="KW-1185">Reference proteome</keyword>
<organism evidence="2 3">
    <name type="scientific">Roseateles paludis</name>
    <dbReference type="NCBI Taxonomy" id="3145238"/>
    <lineage>
        <taxon>Bacteria</taxon>
        <taxon>Pseudomonadati</taxon>
        <taxon>Pseudomonadota</taxon>
        <taxon>Betaproteobacteria</taxon>
        <taxon>Burkholderiales</taxon>
        <taxon>Sphaerotilaceae</taxon>
        <taxon>Roseateles</taxon>
    </lineage>
</organism>
<reference evidence="2 3" key="1">
    <citation type="submission" date="2024-05" db="EMBL/GenBank/DDBJ databases">
        <title>Roseateles sp. DJS-2-20 16S ribosomal RNA gene Genome sequencing and assembly.</title>
        <authorList>
            <person name="Woo H."/>
        </authorList>
    </citation>
    <scope>NUCLEOTIDE SEQUENCE [LARGE SCALE GENOMIC DNA]</scope>
    <source>
        <strain evidence="2 3">DJS-2-20</strain>
    </source>
</reference>
<dbReference type="RefSeq" id="WP_347704372.1">
    <property type="nucleotide sequence ID" value="NZ_JBDPZD010000002.1"/>
</dbReference>
<accession>A0ABV0G1F2</accession>
<dbReference type="SUPFAM" id="SSF54909">
    <property type="entry name" value="Dimeric alpha+beta barrel"/>
    <property type="match status" value="1"/>
</dbReference>
<comment type="caution">
    <text evidence="2">The sequence shown here is derived from an EMBL/GenBank/DDBJ whole genome shotgun (WGS) entry which is preliminary data.</text>
</comment>
<feature type="domain" description="ABM" evidence="1">
    <location>
        <begin position="2"/>
        <end position="93"/>
    </location>
</feature>
<evidence type="ECO:0000313" key="2">
    <source>
        <dbReference type="EMBL" id="MEO3691553.1"/>
    </source>
</evidence>
<dbReference type="Proteomes" id="UP001495147">
    <property type="component" value="Unassembled WGS sequence"/>
</dbReference>
<evidence type="ECO:0000259" key="1">
    <source>
        <dbReference type="PROSITE" id="PS51725"/>
    </source>
</evidence>
<dbReference type="PROSITE" id="PS51725">
    <property type="entry name" value="ABM"/>
    <property type="match status" value="1"/>
</dbReference>
<dbReference type="InterPro" id="IPR007138">
    <property type="entry name" value="ABM_dom"/>
</dbReference>
<protein>
    <submittedName>
        <fullName evidence="2">Antibiotic biosynthesis monooxygenase family protein</fullName>
    </submittedName>
</protein>
<evidence type="ECO:0000313" key="3">
    <source>
        <dbReference type="Proteomes" id="UP001495147"/>
    </source>
</evidence>
<name>A0ABV0G1F2_9BURK</name>